<keyword evidence="2" id="KW-1133">Transmembrane helix</keyword>
<evidence type="ECO:0000313" key="4">
    <source>
        <dbReference type="EMBL" id="MDX2915800.1"/>
    </source>
</evidence>
<dbReference type="EMBL" id="JARAVY010000034">
    <property type="protein sequence ID" value="MDX2915800.1"/>
    <property type="molecule type" value="Genomic_DNA"/>
</dbReference>
<dbReference type="InterPro" id="IPR055568">
    <property type="entry name" value="DUF7144"/>
</dbReference>
<keyword evidence="2" id="KW-0472">Membrane</keyword>
<name>A0ABU4LJ04_9ACTN</name>
<comment type="caution">
    <text evidence="4">The sequence shown here is derived from an EMBL/GenBank/DDBJ whole genome shotgun (WGS) entry which is preliminary data.</text>
</comment>
<sequence>MAQHSTAPRSNPMSQETPTRHGETRSEWALGGMVFAGVLMMVIGVMGILNGIAGIATDDVYTNIGNYVFEFSLTTWGWIHLAFGIAVLATGWGVIQGRAWARAVGIALTSLFAIEYFMFLPYAPVWSVVCIAIAVFVIWSLATAPDTHSDHM</sequence>
<dbReference type="RefSeq" id="WP_086762219.1">
    <property type="nucleotide sequence ID" value="NZ_JARAVY010000034.1"/>
</dbReference>
<feature type="domain" description="DUF7144" evidence="3">
    <location>
        <begin position="33"/>
        <end position="144"/>
    </location>
</feature>
<gene>
    <name evidence="4" type="ORF">PV517_44920</name>
</gene>
<dbReference type="Pfam" id="PF23636">
    <property type="entry name" value="DUF7144"/>
    <property type="match status" value="1"/>
</dbReference>
<evidence type="ECO:0000256" key="1">
    <source>
        <dbReference type="SAM" id="MobiDB-lite"/>
    </source>
</evidence>
<feature type="compositionally biased region" description="Polar residues" evidence="1">
    <location>
        <begin position="1"/>
        <end position="17"/>
    </location>
</feature>
<feature type="transmembrane region" description="Helical" evidence="2">
    <location>
        <begin position="76"/>
        <end position="95"/>
    </location>
</feature>
<protein>
    <recommendedName>
        <fullName evidence="3">DUF7144 domain-containing protein</fullName>
    </recommendedName>
</protein>
<feature type="transmembrane region" description="Helical" evidence="2">
    <location>
        <begin position="28"/>
        <end position="56"/>
    </location>
</feature>
<keyword evidence="2" id="KW-0812">Transmembrane</keyword>
<evidence type="ECO:0000259" key="3">
    <source>
        <dbReference type="Pfam" id="PF23636"/>
    </source>
</evidence>
<feature type="region of interest" description="Disordered" evidence="1">
    <location>
        <begin position="1"/>
        <end position="24"/>
    </location>
</feature>
<feature type="transmembrane region" description="Helical" evidence="2">
    <location>
        <begin position="125"/>
        <end position="144"/>
    </location>
</feature>
<keyword evidence="5" id="KW-1185">Reference proteome</keyword>
<evidence type="ECO:0000256" key="2">
    <source>
        <dbReference type="SAM" id="Phobius"/>
    </source>
</evidence>
<reference evidence="4 5" key="1">
    <citation type="journal article" date="2023" name="Microb. Genom.">
        <title>Mesoterricola silvestris gen. nov., sp. nov., Mesoterricola sediminis sp. nov., Geothrix oryzae sp. nov., Geothrix edaphica sp. nov., Geothrix rubra sp. nov., and Geothrix limicola sp. nov., six novel members of Acidobacteriota isolated from soils.</title>
        <authorList>
            <person name="Weisberg A.J."/>
            <person name="Pearce E."/>
            <person name="Kramer C.G."/>
            <person name="Chang J.H."/>
            <person name="Clarke C.R."/>
        </authorList>
    </citation>
    <scope>NUCLEOTIDE SEQUENCE [LARGE SCALE GENOMIC DNA]</scope>
    <source>
        <strain evidence="4 5">NRRL_B-2795</strain>
    </source>
</reference>
<accession>A0ABU4LJ04</accession>
<organism evidence="4 5">
    <name type="scientific">Streptomyces griseiscabiei</name>
    <dbReference type="NCBI Taxonomy" id="2993540"/>
    <lineage>
        <taxon>Bacteria</taxon>
        <taxon>Bacillati</taxon>
        <taxon>Actinomycetota</taxon>
        <taxon>Actinomycetes</taxon>
        <taxon>Kitasatosporales</taxon>
        <taxon>Streptomycetaceae</taxon>
        <taxon>Streptomyces</taxon>
    </lineage>
</organism>
<evidence type="ECO:0000313" key="5">
    <source>
        <dbReference type="Proteomes" id="UP001271723"/>
    </source>
</evidence>
<dbReference type="Proteomes" id="UP001271723">
    <property type="component" value="Unassembled WGS sequence"/>
</dbReference>
<proteinExistence type="predicted"/>